<protein>
    <submittedName>
        <fullName evidence="1">Uncharacterized protein</fullName>
    </submittedName>
</protein>
<name>A0AAD8A5B8_DIPPU</name>
<sequence length="63" mass="7583">FNYFACTCARYNGPQVTNYFDSSRLYSLLCRTANLIGLRFSRHYEKNFNTKFIKFSHIPHFVY</sequence>
<accession>A0AAD8A5B8</accession>
<reference evidence="1" key="1">
    <citation type="journal article" date="2023" name="IScience">
        <title>Live-bearing cockroach genome reveals convergent evolutionary mechanisms linked to viviparity in insects and beyond.</title>
        <authorList>
            <person name="Fouks B."/>
            <person name="Harrison M.C."/>
            <person name="Mikhailova A.A."/>
            <person name="Marchal E."/>
            <person name="English S."/>
            <person name="Carruthers M."/>
            <person name="Jennings E.C."/>
            <person name="Chiamaka E.L."/>
            <person name="Frigard R.A."/>
            <person name="Pippel M."/>
            <person name="Attardo G.M."/>
            <person name="Benoit J.B."/>
            <person name="Bornberg-Bauer E."/>
            <person name="Tobe S.S."/>
        </authorList>
    </citation>
    <scope>NUCLEOTIDE SEQUENCE</scope>
    <source>
        <strain evidence="1">Stay&amp;Tobe</strain>
    </source>
</reference>
<gene>
    <name evidence="1" type="ORF">L9F63_015415</name>
</gene>
<keyword evidence="2" id="KW-1185">Reference proteome</keyword>
<evidence type="ECO:0000313" key="2">
    <source>
        <dbReference type="Proteomes" id="UP001233999"/>
    </source>
</evidence>
<reference evidence="1" key="2">
    <citation type="submission" date="2023-05" db="EMBL/GenBank/DDBJ databases">
        <authorList>
            <person name="Fouks B."/>
        </authorList>
    </citation>
    <scope>NUCLEOTIDE SEQUENCE</scope>
    <source>
        <strain evidence="1">Stay&amp;Tobe</strain>
        <tissue evidence="1">Testes</tissue>
    </source>
</reference>
<proteinExistence type="predicted"/>
<organism evidence="1 2">
    <name type="scientific">Diploptera punctata</name>
    <name type="common">Pacific beetle cockroach</name>
    <dbReference type="NCBI Taxonomy" id="6984"/>
    <lineage>
        <taxon>Eukaryota</taxon>
        <taxon>Metazoa</taxon>
        <taxon>Ecdysozoa</taxon>
        <taxon>Arthropoda</taxon>
        <taxon>Hexapoda</taxon>
        <taxon>Insecta</taxon>
        <taxon>Pterygota</taxon>
        <taxon>Neoptera</taxon>
        <taxon>Polyneoptera</taxon>
        <taxon>Dictyoptera</taxon>
        <taxon>Blattodea</taxon>
        <taxon>Blaberoidea</taxon>
        <taxon>Blaberidae</taxon>
        <taxon>Diplopterinae</taxon>
        <taxon>Diploptera</taxon>
    </lineage>
</organism>
<dbReference type="Proteomes" id="UP001233999">
    <property type="component" value="Unassembled WGS sequence"/>
</dbReference>
<feature type="non-terminal residue" evidence="1">
    <location>
        <position position="1"/>
    </location>
</feature>
<comment type="caution">
    <text evidence="1">The sequence shown here is derived from an EMBL/GenBank/DDBJ whole genome shotgun (WGS) entry which is preliminary data.</text>
</comment>
<dbReference type="EMBL" id="JASPKZ010003797">
    <property type="protein sequence ID" value="KAJ9592910.1"/>
    <property type="molecule type" value="Genomic_DNA"/>
</dbReference>
<dbReference type="AlphaFoldDB" id="A0AAD8A5B8"/>
<evidence type="ECO:0000313" key="1">
    <source>
        <dbReference type="EMBL" id="KAJ9592910.1"/>
    </source>
</evidence>
<feature type="non-terminal residue" evidence="1">
    <location>
        <position position="63"/>
    </location>
</feature>